<dbReference type="NCBIfam" id="TIGR00755">
    <property type="entry name" value="ksgA"/>
    <property type="match status" value="1"/>
</dbReference>
<evidence type="ECO:0000256" key="6">
    <source>
        <dbReference type="ARBA" id="ARBA00022884"/>
    </source>
</evidence>
<evidence type="ECO:0000259" key="9">
    <source>
        <dbReference type="SMART" id="SM00650"/>
    </source>
</evidence>
<organism evidence="10 11">
    <name type="scientific">Filifactor villosus</name>
    <dbReference type="NCBI Taxonomy" id="29374"/>
    <lineage>
        <taxon>Bacteria</taxon>
        <taxon>Bacillati</taxon>
        <taxon>Bacillota</taxon>
        <taxon>Clostridia</taxon>
        <taxon>Peptostreptococcales</taxon>
        <taxon>Filifactoraceae</taxon>
        <taxon>Filifactor</taxon>
    </lineage>
</organism>
<dbReference type="PROSITE" id="PS51689">
    <property type="entry name" value="SAM_RNA_A_N6_MT"/>
    <property type="match status" value="1"/>
</dbReference>
<dbReference type="Pfam" id="PF00398">
    <property type="entry name" value="RrnaAD"/>
    <property type="match status" value="1"/>
</dbReference>
<feature type="binding site" evidence="7 8">
    <location>
        <position position="77"/>
    </location>
    <ligand>
        <name>S-adenosyl-L-methionine</name>
        <dbReference type="ChEBI" id="CHEBI:59789"/>
    </ligand>
</feature>
<evidence type="ECO:0000256" key="7">
    <source>
        <dbReference type="HAMAP-Rule" id="MF_00607"/>
    </source>
</evidence>
<comment type="subcellular location">
    <subcellularLocation>
        <location evidence="7">Cytoplasm</location>
    </subcellularLocation>
</comment>
<dbReference type="InterPro" id="IPR001737">
    <property type="entry name" value="KsgA/Erm"/>
</dbReference>
<name>A0ABV9QJ70_9FIRM</name>
<comment type="similarity">
    <text evidence="7">Belongs to the class I-like SAM-binding methyltransferase superfamily. rRNA adenine N(6)-methyltransferase family. RsmA subfamily.</text>
</comment>
<reference evidence="11" key="1">
    <citation type="journal article" date="2019" name="Int. J. Syst. Evol. Microbiol.">
        <title>The Global Catalogue of Microorganisms (GCM) 10K type strain sequencing project: providing services to taxonomists for standard genome sequencing and annotation.</title>
        <authorList>
            <consortium name="The Broad Institute Genomics Platform"/>
            <consortium name="The Broad Institute Genome Sequencing Center for Infectious Disease"/>
            <person name="Wu L."/>
            <person name="Ma J."/>
        </authorList>
    </citation>
    <scope>NUCLEOTIDE SEQUENCE [LARGE SCALE GENOMIC DNA]</scope>
    <source>
        <strain evidence="11">CCUG 46385</strain>
    </source>
</reference>
<evidence type="ECO:0000256" key="5">
    <source>
        <dbReference type="ARBA" id="ARBA00022691"/>
    </source>
</evidence>
<evidence type="ECO:0000256" key="8">
    <source>
        <dbReference type="PROSITE-ProRule" id="PRU01026"/>
    </source>
</evidence>
<comment type="caution">
    <text evidence="10">The sequence shown here is derived from an EMBL/GenBank/DDBJ whole genome shotgun (WGS) entry which is preliminary data.</text>
</comment>
<dbReference type="Gene3D" id="3.40.50.150">
    <property type="entry name" value="Vaccinia Virus protein VP39"/>
    <property type="match status" value="1"/>
</dbReference>
<feature type="binding site" evidence="7 8">
    <location>
        <position position="102"/>
    </location>
    <ligand>
        <name>S-adenosyl-L-methionine</name>
        <dbReference type="ChEBI" id="CHEBI:59789"/>
    </ligand>
</feature>
<keyword evidence="3 7" id="KW-0489">Methyltransferase</keyword>
<dbReference type="GO" id="GO:0052908">
    <property type="term" value="F:16S rRNA (adenine(1518)-N(6)/adenine(1519)-N(6))-dimethyltransferase activity"/>
    <property type="evidence" value="ECO:0007669"/>
    <property type="project" value="UniProtKB-EC"/>
</dbReference>
<evidence type="ECO:0000256" key="4">
    <source>
        <dbReference type="ARBA" id="ARBA00022679"/>
    </source>
</evidence>
<dbReference type="InterPro" id="IPR020596">
    <property type="entry name" value="rRNA_Ade_Mease_Trfase_CS"/>
</dbReference>
<dbReference type="InterPro" id="IPR023165">
    <property type="entry name" value="rRNA_Ade_diMease-like_C"/>
</dbReference>
<feature type="domain" description="Ribosomal RNA adenine methylase transferase N-terminal" evidence="9">
    <location>
        <begin position="36"/>
        <end position="209"/>
    </location>
</feature>
<dbReference type="PROSITE" id="PS01131">
    <property type="entry name" value="RRNA_A_DIMETH"/>
    <property type="match status" value="1"/>
</dbReference>
<keyword evidence="6 7" id="KW-0694">RNA-binding</keyword>
<dbReference type="InterPro" id="IPR011530">
    <property type="entry name" value="rRNA_adenine_dimethylase"/>
</dbReference>
<keyword evidence="11" id="KW-1185">Reference proteome</keyword>
<dbReference type="InterPro" id="IPR029063">
    <property type="entry name" value="SAM-dependent_MTases_sf"/>
</dbReference>
<gene>
    <name evidence="7 10" type="primary">rsmA</name>
    <name evidence="7" type="synonym">ksgA</name>
    <name evidence="10" type="ORF">ACFO4R_04800</name>
</gene>
<accession>A0ABV9QJ70</accession>
<sequence length="290" mass="33054">MDQELIKPGVLKEITKRHDFRFTKSLGQNFLIDANILDKIIRASDIGENDIVIEVGTGIGTLTKELAERAKKVYAIEIDKKLIPIVEETTSQYNNIVLINKDFLETQLTDIVEEKNSPVKVIANIPYYITTPIIMKCLESEIFVDTLVLMIQKEVAERLGASASTKQYGSLSVAVQYYANVEFVSKVSKTSFYPIPNVDSGIVKLRKKPETDLTLKDKELFFQVTRGSFAKRRKTILNSLIGYTDFFTKELVKKALEHAEIDPKRRGESLDIIEFAKLSNSFFELRDFKR</sequence>
<dbReference type="PANTHER" id="PTHR11727">
    <property type="entry name" value="DIMETHYLADENOSINE TRANSFERASE"/>
    <property type="match status" value="1"/>
</dbReference>
<evidence type="ECO:0000256" key="3">
    <source>
        <dbReference type="ARBA" id="ARBA00022603"/>
    </source>
</evidence>
<dbReference type="CDD" id="cd02440">
    <property type="entry name" value="AdoMet_MTases"/>
    <property type="match status" value="1"/>
</dbReference>
<feature type="binding site" evidence="7 8">
    <location>
        <position position="31"/>
    </location>
    <ligand>
        <name>S-adenosyl-L-methionine</name>
        <dbReference type="ChEBI" id="CHEBI:59789"/>
    </ligand>
</feature>
<protein>
    <recommendedName>
        <fullName evidence="7">Ribosomal RNA small subunit methyltransferase A</fullName>
        <ecNumber evidence="7">2.1.1.182</ecNumber>
    </recommendedName>
    <alternativeName>
        <fullName evidence="7">16S rRNA (adenine(1518)-N(6)/adenine(1519)-N(6))-dimethyltransferase</fullName>
    </alternativeName>
    <alternativeName>
        <fullName evidence="7">16S rRNA dimethyladenosine transferase</fullName>
    </alternativeName>
    <alternativeName>
        <fullName evidence="7">16S rRNA dimethylase</fullName>
    </alternativeName>
    <alternativeName>
        <fullName evidence="7">S-adenosylmethionine-6-N', N'-adenosyl(rRNA) dimethyltransferase</fullName>
    </alternativeName>
</protein>
<dbReference type="SMART" id="SM00650">
    <property type="entry name" value="rADc"/>
    <property type="match status" value="1"/>
</dbReference>
<evidence type="ECO:0000256" key="1">
    <source>
        <dbReference type="ARBA" id="ARBA00022490"/>
    </source>
</evidence>
<dbReference type="EMBL" id="JBHSHL010000014">
    <property type="protein sequence ID" value="MFC4804395.1"/>
    <property type="molecule type" value="Genomic_DNA"/>
</dbReference>
<dbReference type="PANTHER" id="PTHR11727:SF7">
    <property type="entry name" value="DIMETHYLADENOSINE TRANSFERASE-RELATED"/>
    <property type="match status" value="1"/>
</dbReference>
<evidence type="ECO:0000313" key="11">
    <source>
        <dbReference type="Proteomes" id="UP001595916"/>
    </source>
</evidence>
<comment type="catalytic activity">
    <reaction evidence="7">
        <text>adenosine(1518)/adenosine(1519) in 16S rRNA + 4 S-adenosyl-L-methionine = N(6)-dimethyladenosine(1518)/N(6)-dimethyladenosine(1519) in 16S rRNA + 4 S-adenosyl-L-homocysteine + 4 H(+)</text>
        <dbReference type="Rhea" id="RHEA:19609"/>
        <dbReference type="Rhea" id="RHEA-COMP:10232"/>
        <dbReference type="Rhea" id="RHEA-COMP:10233"/>
        <dbReference type="ChEBI" id="CHEBI:15378"/>
        <dbReference type="ChEBI" id="CHEBI:57856"/>
        <dbReference type="ChEBI" id="CHEBI:59789"/>
        <dbReference type="ChEBI" id="CHEBI:74411"/>
        <dbReference type="ChEBI" id="CHEBI:74493"/>
        <dbReference type="EC" id="2.1.1.182"/>
    </reaction>
</comment>
<dbReference type="Gene3D" id="1.10.8.100">
    <property type="entry name" value="Ribosomal RNA adenine dimethylase-like, domain 2"/>
    <property type="match status" value="1"/>
</dbReference>
<dbReference type="HAMAP" id="MF_00607">
    <property type="entry name" value="16SrRNA_methyltr_A"/>
    <property type="match status" value="1"/>
</dbReference>
<feature type="binding site" evidence="7 8">
    <location>
        <position position="124"/>
    </location>
    <ligand>
        <name>S-adenosyl-L-methionine</name>
        <dbReference type="ChEBI" id="CHEBI:59789"/>
    </ligand>
</feature>
<keyword evidence="1 7" id="KW-0963">Cytoplasm</keyword>
<feature type="binding site" evidence="7 8">
    <location>
        <position position="56"/>
    </location>
    <ligand>
        <name>S-adenosyl-L-methionine</name>
        <dbReference type="ChEBI" id="CHEBI:59789"/>
    </ligand>
</feature>
<dbReference type="InterPro" id="IPR020598">
    <property type="entry name" value="rRNA_Ade_methylase_Trfase_N"/>
</dbReference>
<feature type="binding site" evidence="7 8">
    <location>
        <position position="29"/>
    </location>
    <ligand>
        <name>S-adenosyl-L-methionine</name>
        <dbReference type="ChEBI" id="CHEBI:59789"/>
    </ligand>
</feature>
<keyword evidence="5 7" id="KW-0949">S-adenosyl-L-methionine</keyword>
<proteinExistence type="inferred from homology"/>
<keyword evidence="4 7" id="KW-0808">Transferase</keyword>
<dbReference type="EC" id="2.1.1.182" evidence="7"/>
<evidence type="ECO:0000313" key="10">
    <source>
        <dbReference type="EMBL" id="MFC4804395.1"/>
    </source>
</evidence>
<dbReference type="Proteomes" id="UP001595916">
    <property type="component" value="Unassembled WGS sequence"/>
</dbReference>
<dbReference type="SUPFAM" id="SSF53335">
    <property type="entry name" value="S-adenosyl-L-methionine-dependent methyltransferases"/>
    <property type="match status" value="1"/>
</dbReference>
<comment type="function">
    <text evidence="7">Specifically dimethylates two adjacent adenosines (A1518 and A1519) in the loop of a conserved hairpin near the 3'-end of 16S rRNA in the 30S particle. May play a critical role in biogenesis of 30S subunits.</text>
</comment>
<keyword evidence="2 7" id="KW-0698">rRNA processing</keyword>
<evidence type="ECO:0000256" key="2">
    <source>
        <dbReference type="ARBA" id="ARBA00022552"/>
    </source>
</evidence>
<dbReference type="RefSeq" id="WP_379787901.1">
    <property type="nucleotide sequence ID" value="NZ_JBHSHL010000014.1"/>
</dbReference>